<name>A0A9N7YB23_PLEPL</name>
<keyword evidence="2" id="KW-1185">Reference proteome</keyword>
<dbReference type="Proteomes" id="UP001153269">
    <property type="component" value="Unassembled WGS sequence"/>
</dbReference>
<proteinExistence type="predicted"/>
<gene>
    <name evidence="1" type="ORF">PLEPLA_LOCUS12879</name>
</gene>
<dbReference type="AlphaFoldDB" id="A0A9N7YB23"/>
<comment type="caution">
    <text evidence="1">The sequence shown here is derived from an EMBL/GenBank/DDBJ whole genome shotgun (WGS) entry which is preliminary data.</text>
</comment>
<evidence type="ECO:0000313" key="2">
    <source>
        <dbReference type="Proteomes" id="UP001153269"/>
    </source>
</evidence>
<evidence type="ECO:0000313" key="1">
    <source>
        <dbReference type="EMBL" id="CAB1424950.1"/>
    </source>
</evidence>
<sequence length="80" mass="9009">MSPGSSADPQHQAWPLELDCNSQSGKQMHVKVPGPLQSPGLQAQMQLCRSKFQDFGLKKQMAQMVWQQPLGPIHWPQMQL</sequence>
<dbReference type="EMBL" id="CADEAL010000768">
    <property type="protein sequence ID" value="CAB1424950.1"/>
    <property type="molecule type" value="Genomic_DNA"/>
</dbReference>
<reference evidence="1" key="1">
    <citation type="submission" date="2020-03" db="EMBL/GenBank/DDBJ databases">
        <authorList>
            <person name="Weist P."/>
        </authorList>
    </citation>
    <scope>NUCLEOTIDE SEQUENCE</scope>
</reference>
<organism evidence="1 2">
    <name type="scientific">Pleuronectes platessa</name>
    <name type="common">European plaice</name>
    <dbReference type="NCBI Taxonomy" id="8262"/>
    <lineage>
        <taxon>Eukaryota</taxon>
        <taxon>Metazoa</taxon>
        <taxon>Chordata</taxon>
        <taxon>Craniata</taxon>
        <taxon>Vertebrata</taxon>
        <taxon>Euteleostomi</taxon>
        <taxon>Actinopterygii</taxon>
        <taxon>Neopterygii</taxon>
        <taxon>Teleostei</taxon>
        <taxon>Neoteleostei</taxon>
        <taxon>Acanthomorphata</taxon>
        <taxon>Carangaria</taxon>
        <taxon>Pleuronectiformes</taxon>
        <taxon>Pleuronectoidei</taxon>
        <taxon>Pleuronectidae</taxon>
        <taxon>Pleuronectes</taxon>
    </lineage>
</organism>
<accession>A0A9N7YB23</accession>
<protein>
    <submittedName>
        <fullName evidence="1">Uncharacterized protein</fullName>
    </submittedName>
</protein>